<feature type="compositionally biased region" description="Basic and acidic residues" evidence="1">
    <location>
        <begin position="224"/>
        <end position="240"/>
    </location>
</feature>
<protein>
    <recommendedName>
        <fullName evidence="4">Zinc knuckle CX2CX4HX4C</fullName>
    </recommendedName>
</protein>
<proteinExistence type="predicted"/>
<evidence type="ECO:0000256" key="1">
    <source>
        <dbReference type="SAM" id="MobiDB-lite"/>
    </source>
</evidence>
<reference evidence="2 3" key="1">
    <citation type="journal article" date="2018" name="Mol. Plant">
        <title>The genome of Artemisia annua provides insight into the evolution of Asteraceae family and artemisinin biosynthesis.</title>
        <authorList>
            <person name="Shen Q."/>
            <person name="Zhang L."/>
            <person name="Liao Z."/>
            <person name="Wang S."/>
            <person name="Yan T."/>
            <person name="Shi P."/>
            <person name="Liu M."/>
            <person name="Fu X."/>
            <person name="Pan Q."/>
            <person name="Wang Y."/>
            <person name="Lv Z."/>
            <person name="Lu X."/>
            <person name="Zhang F."/>
            <person name="Jiang W."/>
            <person name="Ma Y."/>
            <person name="Chen M."/>
            <person name="Hao X."/>
            <person name="Li L."/>
            <person name="Tang Y."/>
            <person name="Lv G."/>
            <person name="Zhou Y."/>
            <person name="Sun X."/>
            <person name="Brodelius P.E."/>
            <person name="Rose J.K.C."/>
            <person name="Tang K."/>
        </authorList>
    </citation>
    <scope>NUCLEOTIDE SEQUENCE [LARGE SCALE GENOMIC DNA]</scope>
    <source>
        <strain evidence="3">cv. Huhao1</strain>
        <tissue evidence="2">Leaf</tissue>
    </source>
</reference>
<feature type="region of interest" description="Disordered" evidence="1">
    <location>
        <begin position="466"/>
        <end position="487"/>
    </location>
</feature>
<comment type="caution">
    <text evidence="2">The sequence shown here is derived from an EMBL/GenBank/DDBJ whole genome shotgun (WGS) entry which is preliminary data.</text>
</comment>
<evidence type="ECO:0000313" key="2">
    <source>
        <dbReference type="EMBL" id="PWA78649.1"/>
    </source>
</evidence>
<dbReference type="EMBL" id="PKPP01001958">
    <property type="protein sequence ID" value="PWA78649.1"/>
    <property type="molecule type" value="Genomic_DNA"/>
</dbReference>
<organism evidence="2 3">
    <name type="scientific">Artemisia annua</name>
    <name type="common">Sweet wormwood</name>
    <dbReference type="NCBI Taxonomy" id="35608"/>
    <lineage>
        <taxon>Eukaryota</taxon>
        <taxon>Viridiplantae</taxon>
        <taxon>Streptophyta</taxon>
        <taxon>Embryophyta</taxon>
        <taxon>Tracheophyta</taxon>
        <taxon>Spermatophyta</taxon>
        <taxon>Magnoliopsida</taxon>
        <taxon>eudicotyledons</taxon>
        <taxon>Gunneridae</taxon>
        <taxon>Pentapetalae</taxon>
        <taxon>asterids</taxon>
        <taxon>campanulids</taxon>
        <taxon>Asterales</taxon>
        <taxon>Asteraceae</taxon>
        <taxon>Asteroideae</taxon>
        <taxon>Anthemideae</taxon>
        <taxon>Artemisiinae</taxon>
        <taxon>Artemisia</taxon>
    </lineage>
</organism>
<accession>A0A2U1NYR8</accession>
<keyword evidence="3" id="KW-1185">Reference proteome</keyword>
<feature type="compositionally biased region" description="Polar residues" evidence="1">
    <location>
        <begin position="471"/>
        <end position="487"/>
    </location>
</feature>
<feature type="region of interest" description="Disordered" evidence="1">
    <location>
        <begin position="223"/>
        <end position="242"/>
    </location>
</feature>
<feature type="region of interest" description="Disordered" evidence="1">
    <location>
        <begin position="1"/>
        <end position="73"/>
    </location>
</feature>
<name>A0A2U1NYR8_ARTAN</name>
<gene>
    <name evidence="2" type="ORF">CTI12_AA212290</name>
</gene>
<dbReference type="AlphaFoldDB" id="A0A2U1NYR8"/>
<dbReference type="STRING" id="35608.A0A2U1NYR8"/>
<feature type="compositionally biased region" description="Low complexity" evidence="1">
    <location>
        <begin position="63"/>
        <end position="73"/>
    </location>
</feature>
<dbReference type="Proteomes" id="UP000245207">
    <property type="component" value="Unassembled WGS sequence"/>
</dbReference>
<evidence type="ECO:0008006" key="4">
    <source>
        <dbReference type="Google" id="ProtNLM"/>
    </source>
</evidence>
<sequence length="512" mass="55236">MPPDPPITPDAITEEFCTLTGMSSEGLSHKPIAPFDVNRPPKPRGRQRKSSNSNSGVRIKVKSPPSASAGAGSILRRLRSLKLNGKGRSRNSSGDDVCVVGKRSISTPLDDVLMDKMSVDKVISSQMRFKEGSNVAPIHSSKSIMIDLRRSKVNLTGNDSLISENDGSFINKPFEAVGSDKGVGDKQTMGSDKVDLQDDFNMFDANVGPCLVSKDVSSHNVAGVEHDGDESMMKTDKDRGGGVQGSSNFVFGSNNEESGILNTPPLGLKSVRFGPSLFHRNGSTNVWASKKAGVNAVNSDGTLNIESFAEKMRKGAEDRELQMNFVPQFVTKNSDGSRRIDISVEDIKKGSEACSLQLYGCLVEVDAVEELSCSIEISYPPLGNRPAKVGKLDVKYQWKPPLCTHCKTFGHSTVACKVRPRTEEEVAAKNASDAAKCNPVVSMNIDVDGPVPMQSNDGFTTVGKKNRPVPVQTNGVQTNSGGQNRGVSFQNRRFQNYGRQGFCINPKYSAPS</sequence>
<evidence type="ECO:0000313" key="3">
    <source>
        <dbReference type="Proteomes" id="UP000245207"/>
    </source>
</evidence>